<comment type="function">
    <text evidence="16">Catalyzes the phosphorylation of pantothenate (Pan), the first step in CoA biosynthesis.</text>
</comment>
<dbReference type="NCBIfam" id="TIGR00671">
    <property type="entry name" value="baf"/>
    <property type="match status" value="1"/>
</dbReference>
<evidence type="ECO:0000256" key="14">
    <source>
        <dbReference type="ARBA" id="ARBA00038036"/>
    </source>
</evidence>
<keyword evidence="7 16" id="KW-0963">Cytoplasm</keyword>
<dbReference type="OrthoDB" id="9804707at2"/>
<keyword evidence="18" id="KW-1185">Reference proteome</keyword>
<evidence type="ECO:0000256" key="8">
    <source>
        <dbReference type="ARBA" id="ARBA00022679"/>
    </source>
</evidence>
<evidence type="ECO:0000256" key="9">
    <source>
        <dbReference type="ARBA" id="ARBA00022741"/>
    </source>
</evidence>
<comment type="subcellular location">
    <subcellularLocation>
        <location evidence="3 16">Cytoplasm</location>
    </subcellularLocation>
</comment>
<evidence type="ECO:0000256" key="13">
    <source>
        <dbReference type="ARBA" id="ARBA00022993"/>
    </source>
</evidence>
<dbReference type="GO" id="GO:0015937">
    <property type="term" value="P:coenzyme A biosynthetic process"/>
    <property type="evidence" value="ECO:0007669"/>
    <property type="project" value="UniProtKB-UniRule"/>
</dbReference>
<sequence length="243" mass="26784">MNLVIDVGNTLIKLAVFNNNTLVLKKAVAEHTIIKTVTEIKMDYPNLVTAIISSVGKLQQSTLIFLESQFSLQVLSAEVMLPFTNLYETPNTLGVDRIALVAASVKQFPKQDVLIIDAGTCLTFDFINKQKQYLGGAISPGLQMRYQALHNFTAKLPLLEREMPAKLIGASTNAAIHSGVVYGVLNELDGVINEYKLRYPDLSVILTGGDAKFLSKQLKSSIFALSDFLLEGLNYILQYNINE</sequence>
<feature type="binding site" evidence="16">
    <location>
        <begin position="94"/>
        <end position="97"/>
    </location>
    <ligand>
        <name>substrate</name>
    </ligand>
</feature>
<accession>A0A0D7W8W0</accession>
<dbReference type="CDD" id="cd24015">
    <property type="entry name" value="ASKHA_NBD_PanK-III"/>
    <property type="match status" value="1"/>
</dbReference>
<dbReference type="UniPathway" id="UPA00241">
    <property type="reaction ID" value="UER00352"/>
</dbReference>
<dbReference type="PATRIC" id="fig|1435349.4.peg.3467"/>
<proteinExistence type="inferred from homology"/>
<evidence type="ECO:0000256" key="12">
    <source>
        <dbReference type="ARBA" id="ARBA00022958"/>
    </source>
</evidence>
<dbReference type="GO" id="GO:0004594">
    <property type="term" value="F:pantothenate kinase activity"/>
    <property type="evidence" value="ECO:0007669"/>
    <property type="project" value="UniProtKB-UniRule"/>
</dbReference>
<dbReference type="PANTHER" id="PTHR34265">
    <property type="entry name" value="TYPE III PANTOTHENATE KINASE"/>
    <property type="match status" value="1"/>
</dbReference>
<evidence type="ECO:0000256" key="16">
    <source>
        <dbReference type="HAMAP-Rule" id="MF_01274"/>
    </source>
</evidence>
<feature type="binding site" evidence="16">
    <location>
        <begin position="6"/>
        <end position="13"/>
    </location>
    <ligand>
        <name>ATP</name>
        <dbReference type="ChEBI" id="CHEBI:30616"/>
    </ligand>
</feature>
<evidence type="ECO:0000256" key="3">
    <source>
        <dbReference type="ARBA" id="ARBA00004496"/>
    </source>
</evidence>
<dbReference type="PANTHER" id="PTHR34265:SF1">
    <property type="entry name" value="TYPE III PANTOTHENATE KINASE"/>
    <property type="match status" value="1"/>
</dbReference>
<keyword evidence="16" id="KW-0479">Metal-binding</keyword>
<feature type="binding site" evidence="16">
    <location>
        <position position="172"/>
    </location>
    <ligand>
        <name>substrate</name>
    </ligand>
</feature>
<dbReference type="AlphaFoldDB" id="A0A0D7W8W0"/>
<dbReference type="GO" id="GO:0005737">
    <property type="term" value="C:cytoplasm"/>
    <property type="evidence" value="ECO:0007669"/>
    <property type="project" value="UniProtKB-SubCell"/>
</dbReference>
<dbReference type="GO" id="GO:0005524">
    <property type="term" value="F:ATP binding"/>
    <property type="evidence" value="ECO:0007669"/>
    <property type="project" value="UniProtKB-UniRule"/>
</dbReference>
<dbReference type="Pfam" id="PF03309">
    <property type="entry name" value="Pan_kinase"/>
    <property type="match status" value="1"/>
</dbReference>
<comment type="caution">
    <text evidence="17">The sequence shown here is derived from an EMBL/GenBank/DDBJ whole genome shotgun (WGS) entry which is preliminary data.</text>
</comment>
<keyword evidence="12 16" id="KW-0630">Potassium</keyword>
<keyword evidence="10 16" id="KW-0418">Kinase</keyword>
<dbReference type="GO" id="GO:0046872">
    <property type="term" value="F:metal ion binding"/>
    <property type="evidence" value="ECO:0007669"/>
    <property type="project" value="UniProtKB-KW"/>
</dbReference>
<comment type="cofactor">
    <cofactor evidence="2">
        <name>K(+)</name>
        <dbReference type="ChEBI" id="CHEBI:29103"/>
    </cofactor>
</comment>
<organism evidence="17 18">
    <name type="scientific">Neotamlana sedimentorum</name>
    <dbReference type="NCBI Taxonomy" id="1435349"/>
    <lineage>
        <taxon>Bacteria</taxon>
        <taxon>Pseudomonadati</taxon>
        <taxon>Bacteroidota</taxon>
        <taxon>Flavobacteriia</taxon>
        <taxon>Flavobacteriales</taxon>
        <taxon>Flavobacteriaceae</taxon>
        <taxon>Neotamlana</taxon>
    </lineage>
</organism>
<protein>
    <recommendedName>
        <fullName evidence="15 16">Type III pantothenate kinase</fullName>
        <ecNumber evidence="6 16">2.7.1.33</ecNumber>
    </recommendedName>
    <alternativeName>
        <fullName evidence="16">PanK-III</fullName>
    </alternativeName>
    <alternativeName>
        <fullName evidence="16">Pantothenic acid kinase</fullName>
    </alternativeName>
</protein>
<dbReference type="InterPro" id="IPR004619">
    <property type="entry name" value="Type_III_PanK"/>
</dbReference>
<reference evidence="17 18" key="1">
    <citation type="submission" date="2014-11" db="EMBL/GenBank/DDBJ databases">
        <title>Tamlana sedimentorum sp. nov., isolated from shallow sand sediments of the Sea of Japan.</title>
        <authorList>
            <person name="Romanenko L.A."/>
        </authorList>
    </citation>
    <scope>NUCLEOTIDE SEQUENCE [LARGE SCALE GENOMIC DNA]</scope>
    <source>
        <strain evidence="17 18">JCM 19808</strain>
    </source>
</reference>
<evidence type="ECO:0000256" key="4">
    <source>
        <dbReference type="ARBA" id="ARBA00005225"/>
    </source>
</evidence>
<feature type="binding site" evidence="16">
    <location>
        <position position="120"/>
    </location>
    <ligand>
        <name>ATP</name>
        <dbReference type="ChEBI" id="CHEBI:30616"/>
    </ligand>
</feature>
<gene>
    <name evidence="16" type="primary">coaX</name>
    <name evidence="17" type="ORF">PW52_12360</name>
</gene>
<dbReference type="Gene3D" id="3.30.420.40">
    <property type="match status" value="2"/>
</dbReference>
<keyword evidence="11 16" id="KW-0067">ATP-binding</keyword>
<evidence type="ECO:0000256" key="5">
    <source>
        <dbReference type="ARBA" id="ARBA00011738"/>
    </source>
</evidence>
<evidence type="ECO:0000256" key="7">
    <source>
        <dbReference type="ARBA" id="ARBA00022490"/>
    </source>
</evidence>
<evidence type="ECO:0000256" key="2">
    <source>
        <dbReference type="ARBA" id="ARBA00001958"/>
    </source>
</evidence>
<feature type="binding site" evidence="16">
    <location>
        <position position="87"/>
    </location>
    <ligand>
        <name>substrate</name>
    </ligand>
</feature>
<evidence type="ECO:0000313" key="17">
    <source>
        <dbReference type="EMBL" id="KJD35133.1"/>
    </source>
</evidence>
<dbReference type="HAMAP" id="MF_01274">
    <property type="entry name" value="Pantothen_kinase_3"/>
    <property type="match status" value="1"/>
</dbReference>
<keyword evidence="8 16" id="KW-0808">Transferase</keyword>
<dbReference type="Proteomes" id="UP000032578">
    <property type="component" value="Unassembled WGS sequence"/>
</dbReference>
<comment type="catalytic activity">
    <reaction evidence="1 16">
        <text>(R)-pantothenate + ATP = (R)-4'-phosphopantothenate + ADP + H(+)</text>
        <dbReference type="Rhea" id="RHEA:16373"/>
        <dbReference type="ChEBI" id="CHEBI:10986"/>
        <dbReference type="ChEBI" id="CHEBI:15378"/>
        <dbReference type="ChEBI" id="CHEBI:29032"/>
        <dbReference type="ChEBI" id="CHEBI:30616"/>
        <dbReference type="ChEBI" id="CHEBI:456216"/>
        <dbReference type="EC" id="2.7.1.33"/>
    </reaction>
</comment>
<keyword evidence="9 16" id="KW-0547">Nucleotide-binding</keyword>
<feature type="binding site" evidence="16">
    <location>
        <position position="117"/>
    </location>
    <ligand>
        <name>K(+)</name>
        <dbReference type="ChEBI" id="CHEBI:29103"/>
    </ligand>
</feature>
<feature type="active site" description="Proton acceptor" evidence="16">
    <location>
        <position position="96"/>
    </location>
</feature>
<comment type="pathway">
    <text evidence="4 16">Cofactor biosynthesis; coenzyme A biosynthesis; CoA from (R)-pantothenate: step 1/5.</text>
</comment>
<dbReference type="InterPro" id="IPR043129">
    <property type="entry name" value="ATPase_NBD"/>
</dbReference>
<keyword evidence="13 16" id="KW-0173">Coenzyme A biosynthesis</keyword>
<name>A0A0D7W8W0_9FLAO</name>
<evidence type="ECO:0000313" key="18">
    <source>
        <dbReference type="Proteomes" id="UP000032578"/>
    </source>
</evidence>
<dbReference type="EC" id="2.7.1.33" evidence="6 16"/>
<evidence type="ECO:0000256" key="10">
    <source>
        <dbReference type="ARBA" id="ARBA00022777"/>
    </source>
</evidence>
<dbReference type="STRING" id="1435349.PW52_12360"/>
<dbReference type="EMBL" id="JTDW01000008">
    <property type="protein sequence ID" value="KJD35133.1"/>
    <property type="molecule type" value="Genomic_DNA"/>
</dbReference>
<evidence type="ECO:0000256" key="15">
    <source>
        <dbReference type="ARBA" id="ARBA00040883"/>
    </source>
</evidence>
<comment type="cofactor">
    <cofactor evidence="16">
        <name>NH4(+)</name>
        <dbReference type="ChEBI" id="CHEBI:28938"/>
    </cofactor>
    <cofactor evidence="16">
        <name>K(+)</name>
        <dbReference type="ChEBI" id="CHEBI:29103"/>
    </cofactor>
    <text evidence="16">A monovalent cation. Ammonium or potassium.</text>
</comment>
<dbReference type="SUPFAM" id="SSF53067">
    <property type="entry name" value="Actin-like ATPase domain"/>
    <property type="match status" value="2"/>
</dbReference>
<evidence type="ECO:0000256" key="6">
    <source>
        <dbReference type="ARBA" id="ARBA00012102"/>
    </source>
</evidence>
<comment type="subunit">
    <text evidence="5 16">Homodimer.</text>
</comment>
<evidence type="ECO:0000256" key="1">
    <source>
        <dbReference type="ARBA" id="ARBA00001206"/>
    </source>
</evidence>
<dbReference type="NCBIfam" id="NF009853">
    <property type="entry name" value="PRK13320.1-5"/>
    <property type="match status" value="1"/>
</dbReference>
<comment type="similarity">
    <text evidence="14 16">Belongs to the type III pantothenate kinase family.</text>
</comment>
<evidence type="ECO:0000256" key="11">
    <source>
        <dbReference type="ARBA" id="ARBA00022840"/>
    </source>
</evidence>